<dbReference type="GO" id="GO:0019321">
    <property type="term" value="P:pentose metabolic process"/>
    <property type="evidence" value="ECO:0007669"/>
    <property type="project" value="TreeGrafter"/>
</dbReference>
<evidence type="ECO:0000259" key="5">
    <source>
        <dbReference type="Pfam" id="PF00370"/>
    </source>
</evidence>
<keyword evidence="3" id="KW-0418">Kinase</keyword>
<dbReference type="GO" id="GO:0019150">
    <property type="term" value="F:D-ribulokinase activity"/>
    <property type="evidence" value="ECO:0007669"/>
    <property type="project" value="TreeGrafter"/>
</dbReference>
<dbReference type="InterPro" id="IPR043129">
    <property type="entry name" value="ATPase_NBD"/>
</dbReference>
<comment type="similarity">
    <text evidence="1">Belongs to the FGGY kinase family.</text>
</comment>
<evidence type="ECO:0000256" key="2">
    <source>
        <dbReference type="ARBA" id="ARBA00022679"/>
    </source>
</evidence>
<dbReference type="AlphaFoldDB" id="A0A8K0EC26"/>
<dbReference type="Pfam" id="PF00370">
    <property type="entry name" value="FGGY_N"/>
    <property type="match status" value="1"/>
</dbReference>
<feature type="domain" description="Carbohydrate kinase FGGY N-terminal" evidence="5">
    <location>
        <begin position="7"/>
        <end position="263"/>
    </location>
</feature>
<dbReference type="Gene3D" id="3.30.420.40">
    <property type="match status" value="1"/>
</dbReference>
<dbReference type="InterPro" id="IPR006003">
    <property type="entry name" value="FGGY_RbtK-like"/>
</dbReference>
<dbReference type="PIRSF" id="PIRSF000538">
    <property type="entry name" value="GlpK"/>
    <property type="match status" value="1"/>
</dbReference>
<proteinExistence type="inferred from homology"/>
<evidence type="ECO:0000313" key="8">
    <source>
        <dbReference type="Proteomes" id="UP000838412"/>
    </source>
</evidence>
<dbReference type="EMBL" id="OV696698">
    <property type="protein sequence ID" value="CAH1243318.1"/>
    <property type="molecule type" value="Genomic_DNA"/>
</dbReference>
<dbReference type="Pfam" id="PF02782">
    <property type="entry name" value="FGGY_C"/>
    <property type="match status" value="1"/>
</dbReference>
<dbReference type="CDD" id="cd07782">
    <property type="entry name" value="ASKHA_NBD_FGGY_D-RBK"/>
    <property type="match status" value="1"/>
</dbReference>
<evidence type="ECO:0000256" key="4">
    <source>
        <dbReference type="ARBA" id="ARBA00074355"/>
    </source>
</evidence>
<dbReference type="InterPro" id="IPR018485">
    <property type="entry name" value="FGGY_C"/>
</dbReference>
<sequence length="550" mass="59225">MSDAKRYYVGVDVGTGSARAALVDGTGRVLYTAVHPIQTWNPQPEFYQQSSEDIWAACCTVVKEVTSAVEVTHVRGVGFDATCSLVLLDTEGNPLTVSKSGENEQNIILWMDHRAMEQAERINATHHAVLKYVGGAVSPEMAPPKLLWLKENLVEACWEKSGHMFELPDYLTWRATGSTSRSLCSLVCKWTYSASDEWSDSFWQEIGLEDLVSDKYAKIGCEVQSPGERVGKGLTRSAALDLGLAEGTAVGTSLIDAHAGGLGMVGADVKGHDLSCENQPITTRLSLICGTSSCHMALSKDAIFVPGVWGPYFSAMVPGLWLNEGGQSAAGKVIDHVVETHAAFPELKEKATSSGKSVYEYLNMYLYGLASHKHLSSPATLASGLQVWPDYHGNRSPLADPSLTGMISGLRLSAGLQDLALLYLATVQALAYGTRHILEALQGAGHDITTLFMCGGLSKNPLFVQTHADVTGLPVVLPAEPESVLVGAAILGAYASGDFPTIQSAMGCMARAGSVLQPRKEDKRYHDKKYTVFLKMVENQREYASIMSST</sequence>
<evidence type="ECO:0000256" key="1">
    <source>
        <dbReference type="ARBA" id="ARBA00009156"/>
    </source>
</evidence>
<keyword evidence="2" id="KW-0808">Transferase</keyword>
<accession>A0A8K0EC26</accession>
<keyword evidence="8" id="KW-1185">Reference proteome</keyword>
<dbReference type="Gene3D" id="1.20.58.2240">
    <property type="match status" value="1"/>
</dbReference>
<feature type="domain" description="Carbohydrate kinase FGGY C-terminal" evidence="6">
    <location>
        <begin position="286"/>
        <end position="495"/>
    </location>
</feature>
<dbReference type="FunFam" id="3.30.420.40:FF:000101">
    <property type="entry name" value="FGGY carbohydrate kinase domain-containing protein"/>
    <property type="match status" value="1"/>
</dbReference>
<dbReference type="PANTHER" id="PTHR43435">
    <property type="entry name" value="RIBULOKINASE"/>
    <property type="match status" value="1"/>
</dbReference>
<name>A0A8K0EC26_BRALA</name>
<protein>
    <recommendedName>
        <fullName evidence="4">FGGY carbohydrate kinase domain-containing protein</fullName>
    </recommendedName>
</protein>
<dbReference type="InterPro" id="IPR000577">
    <property type="entry name" value="Carb_kinase_FGGY"/>
</dbReference>
<dbReference type="PANTHER" id="PTHR43435:SF4">
    <property type="entry name" value="FGGY CARBOHYDRATE KINASE DOMAIN-CONTAINING PROTEIN"/>
    <property type="match status" value="1"/>
</dbReference>
<reference evidence="7" key="1">
    <citation type="submission" date="2022-01" db="EMBL/GenBank/DDBJ databases">
        <authorList>
            <person name="Braso-Vives M."/>
        </authorList>
    </citation>
    <scope>NUCLEOTIDE SEQUENCE</scope>
</reference>
<dbReference type="GO" id="GO:0005737">
    <property type="term" value="C:cytoplasm"/>
    <property type="evidence" value="ECO:0007669"/>
    <property type="project" value="TreeGrafter"/>
</dbReference>
<gene>
    <name evidence="7" type="primary">FGGY</name>
    <name evidence="7" type="ORF">BLAG_LOCUS6327</name>
</gene>
<dbReference type="NCBIfam" id="TIGR01315">
    <property type="entry name" value="5C_CHO_kinase"/>
    <property type="match status" value="1"/>
</dbReference>
<evidence type="ECO:0000259" key="6">
    <source>
        <dbReference type="Pfam" id="PF02782"/>
    </source>
</evidence>
<evidence type="ECO:0000256" key="3">
    <source>
        <dbReference type="ARBA" id="ARBA00022777"/>
    </source>
</evidence>
<dbReference type="SUPFAM" id="SSF53067">
    <property type="entry name" value="Actin-like ATPase domain"/>
    <property type="match status" value="2"/>
</dbReference>
<dbReference type="Proteomes" id="UP000838412">
    <property type="component" value="Chromosome 13"/>
</dbReference>
<organism evidence="7 8">
    <name type="scientific">Branchiostoma lanceolatum</name>
    <name type="common">Common lancelet</name>
    <name type="synonym">Amphioxus lanceolatum</name>
    <dbReference type="NCBI Taxonomy" id="7740"/>
    <lineage>
        <taxon>Eukaryota</taxon>
        <taxon>Metazoa</taxon>
        <taxon>Chordata</taxon>
        <taxon>Cephalochordata</taxon>
        <taxon>Leptocardii</taxon>
        <taxon>Amphioxiformes</taxon>
        <taxon>Branchiostomatidae</taxon>
        <taxon>Branchiostoma</taxon>
    </lineage>
</organism>
<dbReference type="InterPro" id="IPR018484">
    <property type="entry name" value="FGGY_N"/>
</dbReference>
<dbReference type="OrthoDB" id="203824at2759"/>
<evidence type="ECO:0000313" key="7">
    <source>
        <dbReference type="EMBL" id="CAH1243318.1"/>
    </source>
</evidence>